<accession>A0A1M7JAB2</accession>
<dbReference type="PROSITE" id="PS50883">
    <property type="entry name" value="EAL"/>
    <property type="match status" value="1"/>
</dbReference>
<protein>
    <submittedName>
        <fullName evidence="3">EAL domain, c-di-GMP-specific phosphodiesterase class I (Or its enzymatically inactive variant)</fullName>
    </submittedName>
</protein>
<dbReference type="GO" id="GO:0071111">
    <property type="term" value="F:cyclic-guanylate-specific phosphodiesterase activity"/>
    <property type="evidence" value="ECO:0007669"/>
    <property type="project" value="InterPro"/>
</dbReference>
<dbReference type="PANTHER" id="PTHR33121:SF70">
    <property type="entry name" value="SIGNALING PROTEIN YKOW"/>
    <property type="match status" value="1"/>
</dbReference>
<proteinExistence type="predicted"/>
<evidence type="ECO:0000313" key="3">
    <source>
        <dbReference type="EMBL" id="SHM49924.1"/>
    </source>
</evidence>
<dbReference type="EMBL" id="FRCT01000005">
    <property type="protein sequence ID" value="SHM49924.1"/>
    <property type="molecule type" value="Genomic_DNA"/>
</dbReference>
<dbReference type="SMART" id="SM00052">
    <property type="entry name" value="EAL"/>
    <property type="match status" value="1"/>
</dbReference>
<dbReference type="InterPro" id="IPR035919">
    <property type="entry name" value="EAL_sf"/>
</dbReference>
<keyword evidence="1" id="KW-1133">Transmembrane helix</keyword>
<keyword evidence="1" id="KW-0812">Transmembrane</keyword>
<gene>
    <name evidence="3" type="ORF">SAMN04487860_105228</name>
</gene>
<evidence type="ECO:0000256" key="1">
    <source>
        <dbReference type="SAM" id="Phobius"/>
    </source>
</evidence>
<organism evidence="3 4">
    <name type="scientific">Ruminococcus flavefaciens</name>
    <dbReference type="NCBI Taxonomy" id="1265"/>
    <lineage>
        <taxon>Bacteria</taxon>
        <taxon>Bacillati</taxon>
        <taxon>Bacillota</taxon>
        <taxon>Clostridia</taxon>
        <taxon>Eubacteriales</taxon>
        <taxon>Oscillospiraceae</taxon>
        <taxon>Ruminococcus</taxon>
    </lineage>
</organism>
<dbReference type="InterPro" id="IPR001633">
    <property type="entry name" value="EAL_dom"/>
</dbReference>
<dbReference type="Proteomes" id="UP000184394">
    <property type="component" value="Unassembled WGS sequence"/>
</dbReference>
<evidence type="ECO:0000259" key="2">
    <source>
        <dbReference type="PROSITE" id="PS50883"/>
    </source>
</evidence>
<feature type="transmembrane region" description="Helical" evidence="1">
    <location>
        <begin position="71"/>
        <end position="92"/>
    </location>
</feature>
<dbReference type="PANTHER" id="PTHR33121">
    <property type="entry name" value="CYCLIC DI-GMP PHOSPHODIESTERASE PDEF"/>
    <property type="match status" value="1"/>
</dbReference>
<dbReference type="InterPro" id="IPR050706">
    <property type="entry name" value="Cyclic-di-GMP_PDE-like"/>
</dbReference>
<dbReference type="Gene3D" id="3.20.20.450">
    <property type="entry name" value="EAL domain"/>
    <property type="match status" value="1"/>
</dbReference>
<dbReference type="CDD" id="cd01948">
    <property type="entry name" value="EAL"/>
    <property type="match status" value="1"/>
</dbReference>
<feature type="transmembrane region" description="Helical" evidence="1">
    <location>
        <begin position="35"/>
        <end position="59"/>
    </location>
</feature>
<reference evidence="3 4" key="1">
    <citation type="submission" date="2016-11" db="EMBL/GenBank/DDBJ databases">
        <authorList>
            <person name="Jaros S."/>
            <person name="Januszkiewicz K."/>
            <person name="Wedrychowicz H."/>
        </authorList>
    </citation>
    <scope>NUCLEOTIDE SEQUENCE [LARGE SCALE GENOMIC DNA]</scope>
    <source>
        <strain evidence="3 4">Y1</strain>
    </source>
</reference>
<dbReference type="OrthoDB" id="9762141at2"/>
<sequence>MNQSIQIQFCALIFLLLICYYSFKKQSVILESMWIYRQLVLVTTLCVLSDICSVDAIIYAQPSEASIFCRVYLFFVIWTSYLSFNYVCYDIVNLRNKKRLRHIFFLITLILSVIPFMLPISIMNEKNEVYSYGPAVSYTFIVAPIYIIGCIVMILFFNKLMNPYRSQAAMLWMILETTGAMIQLFNRELLLVSFSMALGITILFAKMENPDSGLDRNLGIYRIQMLYEYLKQLFYSKKHDCSFIIITGEDTEKSISSENLLLEISNYLKKQTSDKVFRGIGNDLVVAFSDDGTSDRQLIQIKKRFEAGWSGNQFPHPHFISIPSLKPFHNVSEFFTAYRYYSNIVSDSHEDFFVIDNDAINNMEKFRSMQNEIKAALKDDRLEIFLQPIYSVKEHKFVSAEALVRMRSDDGSIIMPNRFIPIAESLGQIEQIGERVFELVCKLIHDHDIDSIGLQYIEINLSVVQCENTELAAKFLKIMHKYGIDAKKINLEITESGAIKQKDILLENMEYLRKFGCTFSLDDFGTGESNLNYIVNMPVDLVKFDRTMVNAYFNNEKAKIMLESVTEMIKRMGMHIVAEGVEEKHQLEQLSKLGIDFIQGYYFSKPIPVSEFLDFVRRNNSSTSKL</sequence>
<feature type="domain" description="EAL" evidence="2">
    <location>
        <begin position="366"/>
        <end position="620"/>
    </location>
</feature>
<feature type="transmembrane region" description="Helical" evidence="1">
    <location>
        <begin position="189"/>
        <end position="207"/>
    </location>
</feature>
<feature type="transmembrane region" description="Helical" evidence="1">
    <location>
        <begin position="135"/>
        <end position="157"/>
    </location>
</feature>
<name>A0A1M7JAB2_RUMFL</name>
<dbReference type="SUPFAM" id="SSF141868">
    <property type="entry name" value="EAL domain-like"/>
    <property type="match status" value="1"/>
</dbReference>
<feature type="transmembrane region" description="Helical" evidence="1">
    <location>
        <begin position="104"/>
        <end position="123"/>
    </location>
</feature>
<keyword evidence="1" id="KW-0472">Membrane</keyword>
<feature type="transmembrane region" description="Helical" evidence="1">
    <location>
        <begin position="6"/>
        <end position="23"/>
    </location>
</feature>
<dbReference type="AlphaFoldDB" id="A0A1M7JAB2"/>
<evidence type="ECO:0000313" key="4">
    <source>
        <dbReference type="Proteomes" id="UP000184394"/>
    </source>
</evidence>
<dbReference type="Pfam" id="PF00563">
    <property type="entry name" value="EAL"/>
    <property type="match status" value="1"/>
</dbReference>